<dbReference type="Pfam" id="PF00903">
    <property type="entry name" value="Glyoxalase"/>
    <property type="match status" value="1"/>
</dbReference>
<dbReference type="KEGG" id="luo:HHL09_03010"/>
<evidence type="ECO:0000313" key="2">
    <source>
        <dbReference type="EMBL" id="QJE94790.1"/>
    </source>
</evidence>
<proteinExistence type="predicted"/>
<dbReference type="InterPro" id="IPR029068">
    <property type="entry name" value="Glyas_Bleomycin-R_OHBP_Dase"/>
</dbReference>
<reference evidence="2 3" key="1">
    <citation type="submission" date="2020-04" db="EMBL/GenBank/DDBJ databases">
        <title>Luteolibacter sp. G-1-1-1 isolated from soil.</title>
        <authorList>
            <person name="Dahal R.H."/>
        </authorList>
    </citation>
    <scope>NUCLEOTIDE SEQUENCE [LARGE SCALE GENOMIC DNA]</scope>
    <source>
        <strain evidence="2 3">G-1-1-1</strain>
    </source>
</reference>
<dbReference type="InterPro" id="IPR037523">
    <property type="entry name" value="VOC_core"/>
</dbReference>
<dbReference type="PROSITE" id="PS51819">
    <property type="entry name" value="VOC"/>
    <property type="match status" value="1"/>
</dbReference>
<dbReference type="AlphaFoldDB" id="A0A858REQ3"/>
<organism evidence="2 3">
    <name type="scientific">Luteolibacter luteus</name>
    <dbReference type="NCBI Taxonomy" id="2728835"/>
    <lineage>
        <taxon>Bacteria</taxon>
        <taxon>Pseudomonadati</taxon>
        <taxon>Verrucomicrobiota</taxon>
        <taxon>Verrucomicrobiia</taxon>
        <taxon>Verrucomicrobiales</taxon>
        <taxon>Verrucomicrobiaceae</taxon>
        <taxon>Luteolibacter</taxon>
    </lineage>
</organism>
<feature type="domain" description="VOC" evidence="1">
    <location>
        <begin position="4"/>
        <end position="120"/>
    </location>
</feature>
<evidence type="ECO:0000259" key="1">
    <source>
        <dbReference type="PROSITE" id="PS51819"/>
    </source>
</evidence>
<accession>A0A858REQ3</accession>
<gene>
    <name evidence="2" type="ORF">HHL09_03010</name>
</gene>
<dbReference type="InterPro" id="IPR004360">
    <property type="entry name" value="Glyas_Fos-R_dOase_dom"/>
</dbReference>
<dbReference type="Gene3D" id="3.10.180.10">
    <property type="entry name" value="2,3-Dihydroxybiphenyl 1,2-Dioxygenase, domain 1"/>
    <property type="match status" value="1"/>
</dbReference>
<dbReference type="SUPFAM" id="SSF54593">
    <property type="entry name" value="Glyoxalase/Bleomycin resistance protein/Dihydroxybiphenyl dioxygenase"/>
    <property type="match status" value="1"/>
</dbReference>
<protein>
    <submittedName>
        <fullName evidence="2">Glyoxalase</fullName>
    </submittedName>
</protein>
<keyword evidence="3" id="KW-1185">Reference proteome</keyword>
<dbReference type="Proteomes" id="UP000501812">
    <property type="component" value="Chromosome"/>
</dbReference>
<name>A0A858REQ3_9BACT</name>
<dbReference type="EMBL" id="CP051774">
    <property type="protein sequence ID" value="QJE94790.1"/>
    <property type="molecule type" value="Genomic_DNA"/>
</dbReference>
<evidence type="ECO:0000313" key="3">
    <source>
        <dbReference type="Proteomes" id="UP000501812"/>
    </source>
</evidence>
<dbReference type="RefSeq" id="WP_169453011.1">
    <property type="nucleotide sequence ID" value="NZ_CP051774.1"/>
</dbReference>
<sequence length="121" mass="13451">MGKILSHIDLRVPDLAAVDAFYRALLPALGFTEEEDIEGWLQFRSPDGSEFFGITASPGHQANQNRIAFWGESRAHIDRIAGIIQEHGARNIEGPAPYADIYYALFFEDPAGTRLEVTFKG</sequence>